<name>A0AAN8WFU7_HALRR</name>
<keyword evidence="3" id="KW-1185">Reference proteome</keyword>
<evidence type="ECO:0000256" key="1">
    <source>
        <dbReference type="SAM" id="MobiDB-lite"/>
    </source>
</evidence>
<gene>
    <name evidence="2" type="ORF">SK128_012053</name>
</gene>
<reference evidence="2 3" key="1">
    <citation type="submission" date="2023-11" db="EMBL/GenBank/DDBJ databases">
        <title>Halocaridina rubra genome assembly.</title>
        <authorList>
            <person name="Smith C."/>
        </authorList>
    </citation>
    <scope>NUCLEOTIDE SEQUENCE [LARGE SCALE GENOMIC DNA]</scope>
    <source>
        <strain evidence="2">EP-1</strain>
        <tissue evidence="2">Whole</tissue>
    </source>
</reference>
<evidence type="ECO:0000313" key="2">
    <source>
        <dbReference type="EMBL" id="KAK7065281.1"/>
    </source>
</evidence>
<evidence type="ECO:0000313" key="3">
    <source>
        <dbReference type="Proteomes" id="UP001381693"/>
    </source>
</evidence>
<protein>
    <submittedName>
        <fullName evidence="2">Uncharacterized protein</fullName>
    </submittedName>
</protein>
<dbReference type="AlphaFoldDB" id="A0AAN8WFU7"/>
<organism evidence="2 3">
    <name type="scientific">Halocaridina rubra</name>
    <name type="common">Hawaiian red shrimp</name>
    <dbReference type="NCBI Taxonomy" id="373956"/>
    <lineage>
        <taxon>Eukaryota</taxon>
        <taxon>Metazoa</taxon>
        <taxon>Ecdysozoa</taxon>
        <taxon>Arthropoda</taxon>
        <taxon>Crustacea</taxon>
        <taxon>Multicrustacea</taxon>
        <taxon>Malacostraca</taxon>
        <taxon>Eumalacostraca</taxon>
        <taxon>Eucarida</taxon>
        <taxon>Decapoda</taxon>
        <taxon>Pleocyemata</taxon>
        <taxon>Caridea</taxon>
        <taxon>Atyoidea</taxon>
        <taxon>Atyidae</taxon>
        <taxon>Halocaridina</taxon>
    </lineage>
</organism>
<dbReference type="Proteomes" id="UP001381693">
    <property type="component" value="Unassembled WGS sequence"/>
</dbReference>
<feature type="region of interest" description="Disordered" evidence="1">
    <location>
        <begin position="19"/>
        <end position="72"/>
    </location>
</feature>
<dbReference type="EMBL" id="JAXCGZ010020832">
    <property type="protein sequence ID" value="KAK7065281.1"/>
    <property type="molecule type" value="Genomic_DNA"/>
</dbReference>
<feature type="compositionally biased region" description="Basic residues" evidence="1">
    <location>
        <begin position="31"/>
        <end position="40"/>
    </location>
</feature>
<sequence>MRIAADNKHLLKIIFAPTDPTRTTAREKTTKKGTVKHTKAPRADRGQSCPPSSRFPRQDYSPLDRLGTNHCE</sequence>
<comment type="caution">
    <text evidence="2">The sequence shown here is derived from an EMBL/GenBank/DDBJ whole genome shotgun (WGS) entry which is preliminary data.</text>
</comment>
<accession>A0AAN8WFU7</accession>
<proteinExistence type="predicted"/>